<dbReference type="GO" id="GO:0034722">
    <property type="term" value="F:gamma-glutamyl-peptidase activity"/>
    <property type="evidence" value="ECO:0007669"/>
    <property type="project" value="UniProtKB-UniRule"/>
</dbReference>
<sequence>APVLSPVQLFFQSGFFFFFLPPKVFSQWFSNLPQTTTTWSLVPRHQCSGVPAQENIPGDSHAQGFSYIAASYVKYLEAAGARVVPIRINRTYEEYVKIFNSINGLLLPGGDVDLQKSEFSRVSKIFYDLAIKANDALDYFPIWGTCQGFQQLTVLTSGKNLLTLTDTKAVALPLAFVPAAQNSRLFKNFPKDLLQSLSEENITSNFHSWSLSVQNYSRNAKLKRFYKVLSTNTDGRREFISTMEAYRYPFYAVQWHPEKSPFEWIDKPGMTHTPSAIKASFYTAIFFVSEAMKNQHQFPNISEEEKALIYNFAPVYKGLGSIFVQNYYFD</sequence>
<dbReference type="Ensembl" id="ENSSFOT00015043050.1">
    <property type="protein sequence ID" value="ENSSFOP00015067003.1"/>
    <property type="gene ID" value="ENSSFOG00015007061.2"/>
</dbReference>
<dbReference type="PROSITE" id="PS51275">
    <property type="entry name" value="PEPTIDASE_C26_GGH"/>
    <property type="match status" value="1"/>
</dbReference>
<comment type="subcellular location">
    <subcellularLocation>
        <location evidence="1">Secreted</location>
        <location evidence="1">Extracellular space</location>
    </subcellularLocation>
</comment>
<reference evidence="8" key="2">
    <citation type="submission" date="2025-08" db="UniProtKB">
        <authorList>
            <consortium name="Ensembl"/>
        </authorList>
    </citation>
    <scope>IDENTIFICATION</scope>
</reference>
<reference evidence="8 9" key="1">
    <citation type="submission" date="2019-04" db="EMBL/GenBank/DDBJ databases">
        <authorList>
            <consortium name="Wellcome Sanger Institute Data Sharing"/>
        </authorList>
    </citation>
    <scope>NUCLEOTIDE SEQUENCE [LARGE SCALE GENOMIC DNA]</scope>
</reference>
<keyword evidence="3" id="KW-0964">Secreted</keyword>
<protein>
    <recommendedName>
        <fullName evidence="7">folate gamma-glutamyl hydrolase</fullName>
        <ecNumber evidence="7">3.4.19.9</ecNumber>
    </recommendedName>
</protein>
<gene>
    <name evidence="8" type="primary">zgc:171566</name>
</gene>
<dbReference type="GO" id="GO:0005773">
    <property type="term" value="C:vacuole"/>
    <property type="evidence" value="ECO:0007669"/>
    <property type="project" value="TreeGrafter"/>
</dbReference>
<reference evidence="8" key="3">
    <citation type="submission" date="2025-09" db="UniProtKB">
        <authorList>
            <consortium name="Ensembl"/>
        </authorList>
    </citation>
    <scope>IDENTIFICATION</scope>
</reference>
<dbReference type="FunFam" id="3.40.50.880:FF:000024">
    <property type="entry name" value="Folate gamma-glutamyl hydrolase"/>
    <property type="match status" value="1"/>
</dbReference>
<evidence type="ECO:0000256" key="4">
    <source>
        <dbReference type="ARBA" id="ARBA00022729"/>
    </source>
</evidence>
<keyword evidence="5 7" id="KW-0378">Hydrolase</keyword>
<evidence type="ECO:0000256" key="2">
    <source>
        <dbReference type="ARBA" id="ARBA00011083"/>
    </source>
</evidence>
<dbReference type="InterPro" id="IPR029062">
    <property type="entry name" value="Class_I_gatase-like"/>
</dbReference>
<dbReference type="GO" id="GO:0046900">
    <property type="term" value="P:tetrahydrofolylpolyglutamate metabolic process"/>
    <property type="evidence" value="ECO:0007669"/>
    <property type="project" value="TreeGrafter"/>
</dbReference>
<dbReference type="GeneTree" id="ENSGT00490000043388"/>
<keyword evidence="9" id="KW-1185">Reference proteome</keyword>
<dbReference type="Gene3D" id="3.40.50.880">
    <property type="match status" value="1"/>
</dbReference>
<dbReference type="InterPro" id="IPR011697">
    <property type="entry name" value="Peptidase_C26"/>
</dbReference>
<proteinExistence type="inferred from homology"/>
<feature type="active site" description="Nucleophile" evidence="6 7">
    <location>
        <position position="146"/>
    </location>
</feature>
<evidence type="ECO:0000313" key="9">
    <source>
        <dbReference type="Proteomes" id="UP000694397"/>
    </source>
</evidence>
<evidence type="ECO:0000256" key="7">
    <source>
        <dbReference type="PROSITE-ProRule" id="PRU00607"/>
    </source>
</evidence>
<accession>A0A8C9VXN5</accession>
<evidence type="ECO:0000256" key="3">
    <source>
        <dbReference type="ARBA" id="ARBA00022525"/>
    </source>
</evidence>
<evidence type="ECO:0000256" key="5">
    <source>
        <dbReference type="ARBA" id="ARBA00022801"/>
    </source>
</evidence>
<dbReference type="PANTHER" id="PTHR11315:SF10">
    <property type="entry name" value="FOLATE GAMMA-GLUTAMYL HYDROLASE"/>
    <property type="match status" value="1"/>
</dbReference>
<name>A0A8C9VXN5_SCLFO</name>
<dbReference type="OrthoDB" id="64220at2759"/>
<dbReference type="PROSITE" id="PS51273">
    <property type="entry name" value="GATASE_TYPE_1"/>
    <property type="match status" value="1"/>
</dbReference>
<dbReference type="GO" id="GO:0005576">
    <property type="term" value="C:extracellular region"/>
    <property type="evidence" value="ECO:0007669"/>
    <property type="project" value="UniProtKB-SubCell"/>
</dbReference>
<comment type="catalytic activity">
    <reaction evidence="7">
        <text>(6S)-5,6,7,8-tetrahydrofolyl-(gamma-L-Glu)(n) + (n-1) H2O = (6S)-5,6,7,8-tetrahydrofolate + (n-1) L-glutamate</text>
        <dbReference type="Rhea" id="RHEA:56784"/>
        <dbReference type="Rhea" id="RHEA-COMP:14738"/>
        <dbReference type="ChEBI" id="CHEBI:15377"/>
        <dbReference type="ChEBI" id="CHEBI:29985"/>
        <dbReference type="ChEBI" id="CHEBI:57453"/>
        <dbReference type="ChEBI" id="CHEBI:141005"/>
        <dbReference type="EC" id="3.4.19.9"/>
    </reaction>
</comment>
<keyword evidence="4" id="KW-0732">Signal</keyword>
<dbReference type="Proteomes" id="UP000694397">
    <property type="component" value="Chromosome 22"/>
</dbReference>
<evidence type="ECO:0000313" key="8">
    <source>
        <dbReference type="Ensembl" id="ENSSFOP00015067003.1"/>
    </source>
</evidence>
<dbReference type="PANTHER" id="PTHR11315">
    <property type="entry name" value="PROTEASE FAMILY C26 GAMMA-GLUTAMYL HYDROLASE"/>
    <property type="match status" value="1"/>
</dbReference>
<feature type="active site" description="Proton donor" evidence="6">
    <location>
        <position position="256"/>
    </location>
</feature>
<dbReference type="SUPFAM" id="SSF52317">
    <property type="entry name" value="Class I glutamine amidotransferase-like"/>
    <property type="match status" value="1"/>
</dbReference>
<evidence type="ECO:0000256" key="1">
    <source>
        <dbReference type="ARBA" id="ARBA00004239"/>
    </source>
</evidence>
<evidence type="ECO:0000256" key="6">
    <source>
        <dbReference type="PIRSR" id="PIRSR615527-1"/>
    </source>
</evidence>
<comment type="similarity">
    <text evidence="2">Belongs to the peptidase C26 family.</text>
</comment>
<dbReference type="Pfam" id="PF07722">
    <property type="entry name" value="Peptidase_C26"/>
    <property type="match status" value="1"/>
</dbReference>
<dbReference type="EC" id="3.4.19.9" evidence="7"/>
<dbReference type="InterPro" id="IPR015527">
    <property type="entry name" value="Pept_C26_g-glut_hydrolase"/>
</dbReference>
<feature type="active site" evidence="7">
    <location>
        <position position="256"/>
    </location>
</feature>
<dbReference type="AlphaFoldDB" id="A0A8C9VXN5"/>
<organism evidence="8 9">
    <name type="scientific">Scleropages formosus</name>
    <name type="common">Asian bonytongue</name>
    <name type="synonym">Osteoglossum formosum</name>
    <dbReference type="NCBI Taxonomy" id="113540"/>
    <lineage>
        <taxon>Eukaryota</taxon>
        <taxon>Metazoa</taxon>
        <taxon>Chordata</taxon>
        <taxon>Craniata</taxon>
        <taxon>Vertebrata</taxon>
        <taxon>Euteleostomi</taxon>
        <taxon>Actinopterygii</taxon>
        <taxon>Neopterygii</taxon>
        <taxon>Teleostei</taxon>
        <taxon>Osteoglossocephala</taxon>
        <taxon>Osteoglossomorpha</taxon>
        <taxon>Osteoglossiformes</taxon>
        <taxon>Osteoglossidae</taxon>
        <taxon>Scleropages</taxon>
    </lineage>
</organism>